<protein>
    <recommendedName>
        <fullName evidence="5">Metallo-beta-lactamase domain-containing protein</fullName>
    </recommendedName>
</protein>
<dbReference type="CDD" id="cd06262">
    <property type="entry name" value="metallo-hydrolase-like_MBL-fold"/>
    <property type="match status" value="1"/>
</dbReference>
<organism evidence="6 7">
    <name type="scientific">Tepiditoga spiralis</name>
    <dbReference type="NCBI Taxonomy" id="2108365"/>
    <lineage>
        <taxon>Bacteria</taxon>
        <taxon>Thermotogati</taxon>
        <taxon>Thermotogota</taxon>
        <taxon>Thermotogae</taxon>
        <taxon>Petrotogales</taxon>
        <taxon>Petrotogaceae</taxon>
        <taxon>Tepiditoga</taxon>
    </lineage>
</organism>
<evidence type="ECO:0000256" key="1">
    <source>
        <dbReference type="ARBA" id="ARBA00001947"/>
    </source>
</evidence>
<evidence type="ECO:0000313" key="7">
    <source>
        <dbReference type="Proteomes" id="UP000516361"/>
    </source>
</evidence>
<name>A0A7G1G4C3_9BACT</name>
<dbReference type="InParanoid" id="A0A7G1G4C3"/>
<keyword evidence="4" id="KW-0862">Zinc</keyword>
<dbReference type="InterPro" id="IPR036866">
    <property type="entry name" value="RibonucZ/Hydroxyglut_hydro"/>
</dbReference>
<reference evidence="6 7" key="1">
    <citation type="submission" date="2018-06" db="EMBL/GenBank/DDBJ databases">
        <title>Genome sequencing of Oceanotoga sp. sy52.</title>
        <authorList>
            <person name="Mori K."/>
        </authorList>
    </citation>
    <scope>NUCLEOTIDE SEQUENCE [LARGE SCALE GENOMIC DNA]</scope>
    <source>
        <strain evidence="7">sy52</strain>
    </source>
</reference>
<accession>A0A7G1G4C3</accession>
<dbReference type="Proteomes" id="UP000516361">
    <property type="component" value="Chromosome"/>
</dbReference>
<keyword evidence="7" id="KW-1185">Reference proteome</keyword>
<dbReference type="InterPro" id="IPR051453">
    <property type="entry name" value="MBL_Glyoxalase_II"/>
</dbReference>
<dbReference type="SUPFAM" id="SSF56281">
    <property type="entry name" value="Metallo-hydrolase/oxidoreductase"/>
    <property type="match status" value="1"/>
</dbReference>
<evidence type="ECO:0000256" key="2">
    <source>
        <dbReference type="ARBA" id="ARBA00022723"/>
    </source>
</evidence>
<dbReference type="SMART" id="SM00849">
    <property type="entry name" value="Lactamase_B"/>
    <property type="match status" value="1"/>
</dbReference>
<dbReference type="KEGG" id="ocy:OSSY52_00050"/>
<dbReference type="RefSeq" id="WP_190615014.1">
    <property type="nucleotide sequence ID" value="NZ_AP018712.1"/>
</dbReference>
<proteinExistence type="predicted"/>
<keyword evidence="2" id="KW-0479">Metal-binding</keyword>
<comment type="cofactor">
    <cofactor evidence="1">
        <name>Zn(2+)</name>
        <dbReference type="ChEBI" id="CHEBI:29105"/>
    </cofactor>
</comment>
<dbReference type="FunCoup" id="A0A7G1G4C3">
    <property type="interactions" value="276"/>
</dbReference>
<dbReference type="AlphaFoldDB" id="A0A7G1G4C3"/>
<sequence length="187" mass="21436">MIVEKIVSDTFQTNTYIINKKIVIDPASDFTKLIKEPVDILLTHGHFDHILGLKFLKLEYVYIHPNDCELLKDYKKNLSSLINKKIEFDIECKDITKFFEVIHTPGHTMGSCAIKIENYLFTGDTLFTDSIGRTDFPGSSEKHMFESLKILKDYLKNIPEDTIIAPGHGPMTSVEKILINNPYLRSI</sequence>
<dbReference type="GO" id="GO:0046872">
    <property type="term" value="F:metal ion binding"/>
    <property type="evidence" value="ECO:0007669"/>
    <property type="project" value="UniProtKB-KW"/>
</dbReference>
<feature type="domain" description="Metallo-beta-lactamase" evidence="5">
    <location>
        <begin position="12"/>
        <end position="168"/>
    </location>
</feature>
<dbReference type="InterPro" id="IPR001279">
    <property type="entry name" value="Metallo-B-lactamas"/>
</dbReference>
<dbReference type="GO" id="GO:0016787">
    <property type="term" value="F:hydrolase activity"/>
    <property type="evidence" value="ECO:0007669"/>
    <property type="project" value="UniProtKB-KW"/>
</dbReference>
<dbReference type="PANTHER" id="PTHR46233:SF3">
    <property type="entry name" value="HYDROXYACYLGLUTATHIONE HYDROLASE GLOC"/>
    <property type="match status" value="1"/>
</dbReference>
<dbReference type="Gene3D" id="3.60.15.10">
    <property type="entry name" value="Ribonuclease Z/Hydroxyacylglutathione hydrolase-like"/>
    <property type="match status" value="1"/>
</dbReference>
<evidence type="ECO:0000256" key="3">
    <source>
        <dbReference type="ARBA" id="ARBA00022801"/>
    </source>
</evidence>
<dbReference type="Pfam" id="PF00753">
    <property type="entry name" value="Lactamase_B"/>
    <property type="match status" value="1"/>
</dbReference>
<evidence type="ECO:0000256" key="4">
    <source>
        <dbReference type="ARBA" id="ARBA00022833"/>
    </source>
</evidence>
<dbReference type="PANTHER" id="PTHR46233">
    <property type="entry name" value="HYDROXYACYLGLUTATHIONE HYDROLASE GLOC"/>
    <property type="match status" value="1"/>
</dbReference>
<dbReference type="EMBL" id="AP018712">
    <property type="protein sequence ID" value="BBE29864.1"/>
    <property type="molecule type" value="Genomic_DNA"/>
</dbReference>
<evidence type="ECO:0000313" key="6">
    <source>
        <dbReference type="EMBL" id="BBE29864.1"/>
    </source>
</evidence>
<keyword evidence="3" id="KW-0378">Hydrolase</keyword>
<gene>
    <name evidence="6" type="primary">yfcI</name>
    <name evidence="6" type="ORF">OSSY52_00050</name>
</gene>
<evidence type="ECO:0000259" key="5">
    <source>
        <dbReference type="SMART" id="SM00849"/>
    </source>
</evidence>